<dbReference type="AlphaFoldDB" id="F0WZX7"/>
<sequence>MARGMFFACGLPLYFWGETVEYAAYIPNGSPSHANTNRASPLEVLTGKVPDLSSFVAFGSLSTVYRDPRKNSLQPRAQVGIFIRKCDERKEFRVFLKKDRLIIVTQHIKNIESLNEAHNSHLQRGMEFDVGNGTAASEGDDTMTSSPAFSAEQVAHNKRKKTWQRPRHVTRSTTRPPVTDGQQKEIAQEMVNHIVERDPLNYGEVRKSSKALEWSKAMEEEISALLRLEVFEVIKRPRDSKEVQSKWVFKTKTSAEARVERFKARLVACENEKKLGVDFFITFAMVMNMSTVKIVLALAVILGVPAQYGDVPNAYAQADKESGMDIFLHVPSKMAFIIHEIQKFGAKNPGELILRLKKKKLYGLKQAGRLWSKLLHEYLSEAGFEQCITDMCLYYKVIDENIIVVGVYVDDLLVTSTRADLIQDFFCNLSSLSIKQLGEVRKFLGMRVNSIESRGYVLDQEEAIDEILRDAEEFGQNRAHADW</sequence>
<feature type="chain" id="PRO_5003263664" evidence="2">
    <location>
        <begin position="18"/>
        <end position="483"/>
    </location>
</feature>
<reference evidence="4" key="1">
    <citation type="journal article" date="2011" name="PLoS Biol.">
        <title>Gene gain and loss during evolution of obligate parasitism in the white rust pathogen of Arabidopsis thaliana.</title>
        <authorList>
            <person name="Kemen E."/>
            <person name="Gardiner A."/>
            <person name="Schultz-Larsen T."/>
            <person name="Kemen A.C."/>
            <person name="Balmuth A.L."/>
            <person name="Robert-Seilaniantz A."/>
            <person name="Bailey K."/>
            <person name="Holub E."/>
            <person name="Studholme D.J."/>
            <person name="Maclean D."/>
            <person name="Jones J.D."/>
        </authorList>
    </citation>
    <scope>NUCLEOTIDE SEQUENCE</scope>
</reference>
<proteinExistence type="predicted"/>
<protein>
    <submittedName>
        <fullName evidence="4">Putative polyprotein</fullName>
    </submittedName>
</protein>
<evidence type="ECO:0000256" key="1">
    <source>
        <dbReference type="SAM" id="MobiDB-lite"/>
    </source>
</evidence>
<feature type="domain" description="Reverse transcriptase Ty1/copia-type" evidence="3">
    <location>
        <begin position="229"/>
        <end position="474"/>
    </location>
</feature>
<organism evidence="4">
    <name type="scientific">Albugo laibachii Nc14</name>
    <dbReference type="NCBI Taxonomy" id="890382"/>
    <lineage>
        <taxon>Eukaryota</taxon>
        <taxon>Sar</taxon>
        <taxon>Stramenopiles</taxon>
        <taxon>Oomycota</taxon>
        <taxon>Peronosporomycetes</taxon>
        <taxon>Albuginales</taxon>
        <taxon>Albuginaceae</taxon>
        <taxon>Albugo</taxon>
    </lineage>
</organism>
<dbReference type="InterPro" id="IPR013103">
    <property type="entry name" value="RVT_2"/>
</dbReference>
<evidence type="ECO:0000256" key="2">
    <source>
        <dbReference type="SAM" id="SignalP"/>
    </source>
</evidence>
<feature type="region of interest" description="Disordered" evidence="1">
    <location>
        <begin position="154"/>
        <end position="182"/>
    </location>
</feature>
<feature type="compositionally biased region" description="Basic residues" evidence="1">
    <location>
        <begin position="156"/>
        <end position="170"/>
    </location>
</feature>
<dbReference type="HOGENOM" id="CLU_001650_15_4_1"/>
<dbReference type="SUPFAM" id="SSF56672">
    <property type="entry name" value="DNA/RNA polymerases"/>
    <property type="match status" value="1"/>
</dbReference>
<dbReference type="InterPro" id="IPR043502">
    <property type="entry name" value="DNA/RNA_pol_sf"/>
</dbReference>
<evidence type="ECO:0000259" key="3">
    <source>
        <dbReference type="Pfam" id="PF07727"/>
    </source>
</evidence>
<dbReference type="EMBL" id="FR824493">
    <property type="protein sequence ID" value="CCA27058.1"/>
    <property type="molecule type" value="Genomic_DNA"/>
</dbReference>
<reference evidence="4" key="2">
    <citation type="submission" date="2011-02" db="EMBL/GenBank/DDBJ databases">
        <authorList>
            <person name="MacLean D."/>
        </authorList>
    </citation>
    <scope>NUCLEOTIDE SEQUENCE</scope>
</reference>
<accession>F0WZX7</accession>
<evidence type="ECO:0000313" key="4">
    <source>
        <dbReference type="EMBL" id="CCA27058.1"/>
    </source>
</evidence>
<dbReference type="Pfam" id="PF07727">
    <property type="entry name" value="RVT_2"/>
    <property type="match status" value="1"/>
</dbReference>
<feature type="signal peptide" evidence="2">
    <location>
        <begin position="1"/>
        <end position="17"/>
    </location>
</feature>
<keyword evidence="2" id="KW-0732">Signal</keyword>
<name>F0WZX7_9STRA</name>
<gene>
    <name evidence="4" type="primary">AlNc14C450G11720</name>
    <name evidence="4" type="ORF">ALNC14_132020</name>
</gene>